<feature type="coiled-coil region" evidence="1">
    <location>
        <begin position="34"/>
        <end position="61"/>
    </location>
</feature>
<dbReference type="PRINTS" id="PR00180">
    <property type="entry name" value="CRETINALDHBP"/>
</dbReference>
<feature type="domain" description="CRAL-TRIO" evidence="2">
    <location>
        <begin position="113"/>
        <end position="276"/>
    </location>
</feature>
<dbReference type="InParanoid" id="A0A7M7JJD2"/>
<dbReference type="GO" id="GO:0016020">
    <property type="term" value="C:membrane"/>
    <property type="evidence" value="ECO:0007669"/>
    <property type="project" value="TreeGrafter"/>
</dbReference>
<dbReference type="PROSITE" id="PS50191">
    <property type="entry name" value="CRAL_TRIO"/>
    <property type="match status" value="1"/>
</dbReference>
<dbReference type="EnsemblMetazoa" id="XM_022791409">
    <property type="protein sequence ID" value="XP_022647144"/>
    <property type="gene ID" value="LOC111244372"/>
</dbReference>
<dbReference type="Proteomes" id="UP000594260">
    <property type="component" value="Unplaced"/>
</dbReference>
<dbReference type="EnsemblMetazoa" id="XM_022791410">
    <property type="protein sequence ID" value="XP_022647145"/>
    <property type="gene ID" value="LOC111244372"/>
</dbReference>
<evidence type="ECO:0000259" key="2">
    <source>
        <dbReference type="PROSITE" id="PS50191"/>
    </source>
</evidence>
<reference evidence="3" key="1">
    <citation type="submission" date="2021-01" db="UniProtKB">
        <authorList>
            <consortium name="EnsemblMetazoa"/>
        </authorList>
    </citation>
    <scope>IDENTIFICATION</scope>
</reference>
<protein>
    <recommendedName>
        <fullName evidence="2">CRAL-TRIO domain-containing protein</fullName>
    </recommendedName>
</protein>
<proteinExistence type="predicted"/>
<dbReference type="RefSeq" id="XP_022647146.1">
    <property type="nucleotide sequence ID" value="XM_022791411.1"/>
</dbReference>
<sequence>MTDAEIDPRCRKGSYKQDTLIARRTMDDWQALALELHGETEEELRNAINALKENIAEKGLKNIVYEKDDDFLARFIRTSKYDVAKAFRMLNGYYLNRASLPHKVAPRGKGPKDTEFYVPLKSIMILDRKNWDGSSVLIFRQGDWDKINTKAVLADMLFFGFYVVEAAMRDPIVQLQGLTVVFDCSGFGIRHLPFCDMAVFRYLLSCVNGSYPMRLRAIHVLSCPAAFRFVLNLFRNFLTPKMRARLHVHSSSANLDKYIDGSILPEEYSSTSTSGPFSSKPTFDKMSQYHDWFVTRSYYGVQTDNAAK</sequence>
<dbReference type="InterPro" id="IPR001251">
    <property type="entry name" value="CRAL-TRIO_dom"/>
</dbReference>
<dbReference type="CDD" id="cd00170">
    <property type="entry name" value="SEC14"/>
    <property type="match status" value="1"/>
</dbReference>
<dbReference type="RefSeq" id="XP_022647145.1">
    <property type="nucleotide sequence ID" value="XM_022791410.1"/>
</dbReference>
<dbReference type="InterPro" id="IPR011074">
    <property type="entry name" value="CRAL/TRIO_N_dom"/>
</dbReference>
<dbReference type="PANTHER" id="PTHR10174:SF224">
    <property type="entry name" value="RETINOL-BINDING PROTEIN PINTA"/>
    <property type="match status" value="1"/>
</dbReference>
<organism evidence="3 4">
    <name type="scientific">Varroa destructor</name>
    <name type="common">Honeybee mite</name>
    <dbReference type="NCBI Taxonomy" id="109461"/>
    <lineage>
        <taxon>Eukaryota</taxon>
        <taxon>Metazoa</taxon>
        <taxon>Ecdysozoa</taxon>
        <taxon>Arthropoda</taxon>
        <taxon>Chelicerata</taxon>
        <taxon>Arachnida</taxon>
        <taxon>Acari</taxon>
        <taxon>Parasitiformes</taxon>
        <taxon>Mesostigmata</taxon>
        <taxon>Gamasina</taxon>
        <taxon>Dermanyssoidea</taxon>
        <taxon>Varroidae</taxon>
        <taxon>Varroa</taxon>
    </lineage>
</organism>
<dbReference type="RefSeq" id="XP_022647144.1">
    <property type="nucleotide sequence ID" value="XM_022791409.1"/>
</dbReference>
<dbReference type="GeneID" id="111244372"/>
<evidence type="ECO:0000313" key="4">
    <source>
        <dbReference type="Proteomes" id="UP000594260"/>
    </source>
</evidence>
<dbReference type="SMART" id="SM01100">
    <property type="entry name" value="CRAL_TRIO_N"/>
    <property type="match status" value="1"/>
</dbReference>
<dbReference type="GO" id="GO:1902936">
    <property type="term" value="F:phosphatidylinositol bisphosphate binding"/>
    <property type="evidence" value="ECO:0007669"/>
    <property type="project" value="TreeGrafter"/>
</dbReference>
<accession>A0A7M7JJD2</accession>
<dbReference type="SUPFAM" id="SSF46938">
    <property type="entry name" value="CRAL/TRIO N-terminal domain"/>
    <property type="match status" value="1"/>
</dbReference>
<dbReference type="Gene3D" id="1.10.8.20">
    <property type="entry name" value="N-terminal domain of phosphatidylinositol transfer protein sec14p"/>
    <property type="match status" value="1"/>
</dbReference>
<evidence type="ECO:0000256" key="1">
    <source>
        <dbReference type="SAM" id="Coils"/>
    </source>
</evidence>
<keyword evidence="1" id="KW-0175">Coiled coil</keyword>
<keyword evidence="4" id="KW-1185">Reference proteome</keyword>
<dbReference type="Gene3D" id="3.40.525.10">
    <property type="entry name" value="CRAL-TRIO lipid binding domain"/>
    <property type="match status" value="1"/>
</dbReference>
<dbReference type="KEGG" id="vde:111244372"/>
<dbReference type="OrthoDB" id="6505168at2759"/>
<dbReference type="PANTHER" id="PTHR10174">
    <property type="entry name" value="ALPHA-TOCOPHEROL TRANSFER PROTEIN-RELATED"/>
    <property type="match status" value="1"/>
</dbReference>
<dbReference type="SUPFAM" id="SSF52087">
    <property type="entry name" value="CRAL/TRIO domain"/>
    <property type="match status" value="1"/>
</dbReference>
<dbReference type="InterPro" id="IPR036273">
    <property type="entry name" value="CRAL/TRIO_N_dom_sf"/>
</dbReference>
<name>A0A7M7JJD2_VARDE</name>
<dbReference type="InterPro" id="IPR036865">
    <property type="entry name" value="CRAL-TRIO_dom_sf"/>
</dbReference>
<dbReference type="EnsemblMetazoa" id="XM_022791411">
    <property type="protein sequence ID" value="XP_022647146"/>
    <property type="gene ID" value="LOC111244372"/>
</dbReference>
<dbReference type="SMART" id="SM00516">
    <property type="entry name" value="SEC14"/>
    <property type="match status" value="1"/>
</dbReference>
<evidence type="ECO:0000313" key="3">
    <source>
        <dbReference type="EnsemblMetazoa" id="XP_022647144"/>
    </source>
</evidence>
<dbReference type="Pfam" id="PF03765">
    <property type="entry name" value="CRAL_TRIO_N"/>
    <property type="match status" value="1"/>
</dbReference>
<dbReference type="Pfam" id="PF00650">
    <property type="entry name" value="CRAL_TRIO"/>
    <property type="match status" value="1"/>
</dbReference>
<dbReference type="AlphaFoldDB" id="A0A7M7JJD2"/>